<dbReference type="VEuPathDB" id="VectorBase:AARA001508"/>
<keyword evidence="4" id="KW-1185">Reference proteome</keyword>
<keyword evidence="2" id="KW-0812">Transmembrane</keyword>
<dbReference type="Proteomes" id="UP000075840">
    <property type="component" value="Unassembled WGS sequence"/>
</dbReference>
<feature type="compositionally biased region" description="Basic and acidic residues" evidence="1">
    <location>
        <begin position="372"/>
        <end position="386"/>
    </location>
</feature>
<keyword evidence="2" id="KW-1133">Transmembrane helix</keyword>
<proteinExistence type="predicted"/>
<feature type="region of interest" description="Disordered" evidence="1">
    <location>
        <begin position="372"/>
        <end position="414"/>
    </location>
</feature>
<keyword evidence="2" id="KW-0472">Membrane</keyword>
<evidence type="ECO:0000256" key="2">
    <source>
        <dbReference type="SAM" id="Phobius"/>
    </source>
</evidence>
<organism evidence="3 4">
    <name type="scientific">Anopheles arabiensis</name>
    <name type="common">Mosquito</name>
    <dbReference type="NCBI Taxonomy" id="7173"/>
    <lineage>
        <taxon>Eukaryota</taxon>
        <taxon>Metazoa</taxon>
        <taxon>Ecdysozoa</taxon>
        <taxon>Arthropoda</taxon>
        <taxon>Hexapoda</taxon>
        <taxon>Insecta</taxon>
        <taxon>Pterygota</taxon>
        <taxon>Neoptera</taxon>
        <taxon>Endopterygota</taxon>
        <taxon>Diptera</taxon>
        <taxon>Nematocera</taxon>
        <taxon>Culicoidea</taxon>
        <taxon>Culicidae</taxon>
        <taxon>Anophelinae</taxon>
        <taxon>Anopheles</taxon>
    </lineage>
</organism>
<dbReference type="EMBL" id="APCN01002208">
    <property type="status" value="NOT_ANNOTATED_CDS"/>
    <property type="molecule type" value="Genomic_DNA"/>
</dbReference>
<evidence type="ECO:0000256" key="1">
    <source>
        <dbReference type="SAM" id="MobiDB-lite"/>
    </source>
</evidence>
<dbReference type="AlphaFoldDB" id="A0A182HJT3"/>
<sequence length="414" mass="48106">MEFISQLENRTIAAFNDSKVQKLMLIAFADAYGAFLFGYFIPVMKYSYYGGFVSYFVANGAIQRLRKYETLFRHRPTNWKFYHLDPSLFLSKVEPVNEKQLKVDDHNCHQSLSAGLLTPTLEIDVERQELLLISIPHYTNATVRNPKSKDSSRMLLNYYIEIVRCFGNKKDQLATFQRELSDWLSYHMEYILTNDTLLYPAFEGVLRITKSIEDARKLPKKSITKSNEHSVENDIVDEDDTAFFESSTTSENPTEMSTLKKLSIWTGCSLAVLLVVYIIFKMQQNRKIISNNRFTHGRRKTLPKRRASSIRKLPRTASEQEDITVYDRFKSDKINDSKIKTKEHRNTSIARFIKRIRPRSWKSGATHYKPIKTELMDVEANDDHFSPRQQRTPKSDDPEAGPSGLNRKQGPHFC</sequence>
<dbReference type="EnsemblMetazoa" id="AARA001508-RA">
    <property type="protein sequence ID" value="AARA001508-PA"/>
    <property type="gene ID" value="AARA001508"/>
</dbReference>
<evidence type="ECO:0000313" key="3">
    <source>
        <dbReference type="EnsemblMetazoa" id="AARA001508-PA"/>
    </source>
</evidence>
<evidence type="ECO:0000313" key="4">
    <source>
        <dbReference type="Proteomes" id="UP000075840"/>
    </source>
</evidence>
<feature type="transmembrane region" description="Helical" evidence="2">
    <location>
        <begin position="262"/>
        <end position="280"/>
    </location>
</feature>
<accession>A0A182HJT3</accession>
<name>A0A182HJT3_ANOAR</name>
<reference evidence="3" key="1">
    <citation type="submission" date="2022-08" db="UniProtKB">
        <authorList>
            <consortium name="EnsemblMetazoa"/>
        </authorList>
    </citation>
    <scope>IDENTIFICATION</scope>
    <source>
        <strain evidence="3">Dongola</strain>
    </source>
</reference>
<protein>
    <submittedName>
        <fullName evidence="3">Uncharacterized protein</fullName>
    </submittedName>
</protein>
<dbReference type="VEuPathDB" id="VectorBase:AARA21_001659"/>
<feature type="transmembrane region" description="Helical" evidence="2">
    <location>
        <begin position="23"/>
        <end position="41"/>
    </location>
</feature>